<comment type="caution">
    <text evidence="3">The sequence shown here is derived from an EMBL/GenBank/DDBJ whole genome shotgun (WGS) entry which is preliminary data.</text>
</comment>
<dbReference type="EMBL" id="AUYC01000027">
    <property type="protein sequence ID" value="KZN63451.1"/>
    <property type="molecule type" value="Genomic_DNA"/>
</dbReference>
<proteinExistence type="predicted"/>
<sequence>MWSIYSLNDKIMMRKKMKLFGYMALLAGFSNAASALPTCPNLAWLETQFVQPELPDSGYRNRLNKLITWLPAFHMVHDQVVAEGHAVTVTAKFDYGAVAHKDLEYEAVKFYIRSEQDTQWRFLANAVTDHDGKARVTLPALQAGQYRIYAGVPADKSGTEGYVTVVQAGTQAVLFDIDGTLTESDAEQIGDYTGISRADEKEGAYTLVRRYLDLGYQPVYLTARVYWYAKGTRDWLNWMGLPQGFLRTSLSNETSLFRTAEYKTAEINRLQAQGLDIVRAYGNAKTDAEAFIRAGLGETSSFTIGPDAGHYGTTAIDQNHYYQHIQTYVDDYPAAKCE</sequence>
<dbReference type="GO" id="GO:0005737">
    <property type="term" value="C:cytoplasm"/>
    <property type="evidence" value="ECO:0007669"/>
    <property type="project" value="TreeGrafter"/>
</dbReference>
<dbReference type="PATRIC" id="fig|1365248.3.peg.2248"/>
<protein>
    <recommendedName>
        <fullName evidence="2">LNS2/PITP domain-containing protein</fullName>
    </recommendedName>
</protein>
<evidence type="ECO:0000313" key="3">
    <source>
        <dbReference type="EMBL" id="KZN63451.1"/>
    </source>
</evidence>
<name>A0A167KX59_9GAMM</name>
<dbReference type="GO" id="GO:0031210">
    <property type="term" value="F:phosphatidylcholine binding"/>
    <property type="evidence" value="ECO:0007669"/>
    <property type="project" value="TreeGrafter"/>
</dbReference>
<dbReference type="Pfam" id="PF24695">
    <property type="entry name" value="PITM1-3"/>
    <property type="match status" value="1"/>
</dbReference>
<dbReference type="GO" id="GO:0035091">
    <property type="term" value="F:phosphatidylinositol binding"/>
    <property type="evidence" value="ECO:0007669"/>
    <property type="project" value="TreeGrafter"/>
</dbReference>
<reference evidence="3 4" key="1">
    <citation type="submission" date="2013-07" db="EMBL/GenBank/DDBJ databases">
        <title>Comparative Genomic and Metabolomic Analysis of Twelve Strains of Pseudoalteromonas luteoviolacea.</title>
        <authorList>
            <person name="Vynne N.G."/>
            <person name="Mansson M."/>
            <person name="Gram L."/>
        </authorList>
    </citation>
    <scope>NUCLEOTIDE SEQUENCE [LARGE SCALE GENOMIC DNA]</scope>
    <source>
        <strain evidence="3 4">CPMOR-1</strain>
    </source>
</reference>
<dbReference type="GO" id="GO:0008525">
    <property type="term" value="F:phosphatidylcholine transporter activity"/>
    <property type="evidence" value="ECO:0007669"/>
    <property type="project" value="TreeGrafter"/>
</dbReference>
<dbReference type="Gene3D" id="3.40.50.1000">
    <property type="entry name" value="HAD superfamily/HAD-like"/>
    <property type="match status" value="1"/>
</dbReference>
<dbReference type="InterPro" id="IPR036412">
    <property type="entry name" value="HAD-like_sf"/>
</dbReference>
<dbReference type="CDD" id="cd01427">
    <property type="entry name" value="HAD_like"/>
    <property type="match status" value="1"/>
</dbReference>
<dbReference type="InterPro" id="IPR001666">
    <property type="entry name" value="PI_transfer"/>
</dbReference>
<evidence type="ECO:0000256" key="1">
    <source>
        <dbReference type="SAM" id="SignalP"/>
    </source>
</evidence>
<dbReference type="SUPFAM" id="SSF56784">
    <property type="entry name" value="HAD-like"/>
    <property type="match status" value="1"/>
</dbReference>
<organism evidence="3 4">
    <name type="scientific">Pseudoalteromonas luteoviolacea CPMOR-1</name>
    <dbReference type="NCBI Taxonomy" id="1365248"/>
    <lineage>
        <taxon>Bacteria</taxon>
        <taxon>Pseudomonadati</taxon>
        <taxon>Pseudomonadota</taxon>
        <taxon>Gammaproteobacteria</taxon>
        <taxon>Alteromonadales</taxon>
        <taxon>Pseudoalteromonadaceae</taxon>
        <taxon>Pseudoalteromonas</taxon>
    </lineage>
</organism>
<dbReference type="PANTHER" id="PTHR10658:SF11">
    <property type="entry name" value="VIBRATOR, ISOFORM B"/>
    <property type="match status" value="1"/>
</dbReference>
<dbReference type="PANTHER" id="PTHR10658">
    <property type="entry name" value="PHOSPHATIDYLINOSITOL TRANSFER PROTEIN"/>
    <property type="match status" value="1"/>
</dbReference>
<dbReference type="InterPro" id="IPR031315">
    <property type="entry name" value="LNS2/PITP"/>
</dbReference>
<gene>
    <name evidence="3" type="ORF">N473_16650</name>
</gene>
<evidence type="ECO:0000259" key="2">
    <source>
        <dbReference type="SMART" id="SM00775"/>
    </source>
</evidence>
<keyword evidence="1" id="KW-0732">Signal</keyword>
<feature type="chain" id="PRO_5007889559" description="LNS2/PITP domain-containing protein" evidence="1">
    <location>
        <begin position="36"/>
        <end position="338"/>
    </location>
</feature>
<accession>A0A167KX59</accession>
<dbReference type="InterPro" id="IPR023214">
    <property type="entry name" value="HAD_sf"/>
</dbReference>
<dbReference type="AlphaFoldDB" id="A0A167KX59"/>
<feature type="signal peptide" evidence="1">
    <location>
        <begin position="1"/>
        <end position="35"/>
    </location>
</feature>
<dbReference type="GO" id="GO:0008526">
    <property type="term" value="F:phosphatidylinositol transfer activity"/>
    <property type="evidence" value="ECO:0007669"/>
    <property type="project" value="TreeGrafter"/>
</dbReference>
<evidence type="ECO:0000313" key="4">
    <source>
        <dbReference type="Proteomes" id="UP000076486"/>
    </source>
</evidence>
<dbReference type="SMART" id="SM00775">
    <property type="entry name" value="LNS2"/>
    <property type="match status" value="1"/>
</dbReference>
<dbReference type="Proteomes" id="UP000076486">
    <property type="component" value="Unassembled WGS sequence"/>
</dbReference>
<feature type="domain" description="LNS2/PITP" evidence="2">
    <location>
        <begin position="173"/>
        <end position="313"/>
    </location>
</feature>
<dbReference type="Pfam" id="PF24694">
    <property type="entry name" value="LNS2_PITM1-3"/>
    <property type="match status" value="1"/>
</dbReference>